<evidence type="ECO:0000256" key="1">
    <source>
        <dbReference type="SAM" id="MobiDB-lite"/>
    </source>
</evidence>
<gene>
    <name evidence="2" type="ORF">I6N95_26535</name>
</gene>
<reference evidence="2" key="1">
    <citation type="submission" date="2020-12" db="EMBL/GenBank/DDBJ databases">
        <title>Vagococcus allomyrinae sp. nov. and Enterococcus lavae sp. nov., isolated from the larvae of Allomyrina dichotoma.</title>
        <authorList>
            <person name="Lee S.D."/>
        </authorList>
    </citation>
    <scope>NUCLEOTIDE SEQUENCE</scope>
    <source>
        <strain evidence="2">BWB3-3</strain>
    </source>
</reference>
<dbReference type="AlphaFoldDB" id="A0A940PKK3"/>
<evidence type="ECO:0000313" key="3">
    <source>
        <dbReference type="Proteomes" id="UP000674938"/>
    </source>
</evidence>
<name>A0A940PKK3_9ENTE</name>
<organism evidence="2 3">
    <name type="scientific">Vagococcus allomyrinae</name>
    <dbReference type="NCBI Taxonomy" id="2794353"/>
    <lineage>
        <taxon>Bacteria</taxon>
        <taxon>Bacillati</taxon>
        <taxon>Bacillota</taxon>
        <taxon>Bacilli</taxon>
        <taxon>Lactobacillales</taxon>
        <taxon>Enterococcaceae</taxon>
        <taxon>Vagococcus</taxon>
    </lineage>
</organism>
<sequence length="137" mass="15588">MARNQNKNGFTPENLMAGIDPSIEVIKEDIQKTESEPIIEESFETEETSAVSEIETEMTEKNGENANNETSLEKFAKKNKKKTVQKNVYLHEDVADTLDKFGNFVGKQNGGNSYIVEAALKEYFEKNKKYISSKKRK</sequence>
<dbReference type="RefSeq" id="WP_209533130.1">
    <property type="nucleotide sequence ID" value="NZ_JAEEGA010000033.1"/>
</dbReference>
<accession>A0A940PKK3</accession>
<evidence type="ECO:0000313" key="2">
    <source>
        <dbReference type="EMBL" id="MBP1044573.1"/>
    </source>
</evidence>
<feature type="region of interest" description="Disordered" evidence="1">
    <location>
        <begin position="59"/>
        <end position="80"/>
    </location>
</feature>
<keyword evidence="3" id="KW-1185">Reference proteome</keyword>
<comment type="caution">
    <text evidence="2">The sequence shown here is derived from an EMBL/GenBank/DDBJ whole genome shotgun (WGS) entry which is preliminary data.</text>
</comment>
<protein>
    <submittedName>
        <fullName evidence="2">Uncharacterized protein</fullName>
    </submittedName>
</protein>
<proteinExistence type="predicted"/>
<dbReference type="EMBL" id="JAEEGA010000033">
    <property type="protein sequence ID" value="MBP1044573.1"/>
    <property type="molecule type" value="Genomic_DNA"/>
</dbReference>
<dbReference type="Proteomes" id="UP000674938">
    <property type="component" value="Unassembled WGS sequence"/>
</dbReference>